<proteinExistence type="predicted"/>
<evidence type="ECO:0000313" key="3">
    <source>
        <dbReference type="Proteomes" id="UP001240236"/>
    </source>
</evidence>
<keyword evidence="1" id="KW-0732">Signal</keyword>
<dbReference type="Pfam" id="PF18966">
    <property type="entry name" value="Lipoprotein_23"/>
    <property type="match status" value="1"/>
</dbReference>
<evidence type="ECO:0008006" key="4">
    <source>
        <dbReference type="Google" id="ProtNLM"/>
    </source>
</evidence>
<accession>A0AAE3W8B0</accession>
<reference evidence="2 3" key="1">
    <citation type="submission" date="2023-07" db="EMBL/GenBank/DDBJ databases">
        <title>Sequencing the genomes of 1000 actinobacteria strains.</title>
        <authorList>
            <person name="Klenk H.-P."/>
        </authorList>
    </citation>
    <scope>NUCLEOTIDE SEQUENCE [LARGE SCALE GENOMIC DNA]</scope>
    <source>
        <strain evidence="2 3">DSM 44709</strain>
    </source>
</reference>
<dbReference type="EMBL" id="JAUSUZ010000001">
    <property type="protein sequence ID" value="MDQ0371291.1"/>
    <property type="molecule type" value="Genomic_DNA"/>
</dbReference>
<feature type="chain" id="PRO_5042256915" description="Lipoprotein" evidence="1">
    <location>
        <begin position="25"/>
        <end position="211"/>
    </location>
</feature>
<keyword evidence="3" id="KW-1185">Reference proteome</keyword>
<organism evidence="2 3">
    <name type="scientific">Catenuloplanes indicus</name>
    <dbReference type="NCBI Taxonomy" id="137267"/>
    <lineage>
        <taxon>Bacteria</taxon>
        <taxon>Bacillati</taxon>
        <taxon>Actinomycetota</taxon>
        <taxon>Actinomycetes</taxon>
        <taxon>Micromonosporales</taxon>
        <taxon>Micromonosporaceae</taxon>
        <taxon>Catenuloplanes</taxon>
    </lineage>
</organism>
<sequence>MTPRISLRFAAVLIALVPAAAACATGPEGASPAASASSSSAAPAGPPAAAEAARVGAADSGCPMPVSFGIAASWTPKAVDTAALGPDLAAALGKGGMVPVCEIDAKPAGNIGFIRVYTGEHGDLRATLTSFAGEGAQAPAFTELRIGGKPAVEITYTSTSELDGTVEKEVAFAVETSRGVVAVALDSFDDEEHAAMLPAYELAKSTLTVTG</sequence>
<protein>
    <recommendedName>
        <fullName evidence="4">Lipoprotein</fullName>
    </recommendedName>
</protein>
<dbReference type="Proteomes" id="UP001240236">
    <property type="component" value="Unassembled WGS sequence"/>
</dbReference>
<dbReference type="RefSeq" id="WP_307247946.1">
    <property type="nucleotide sequence ID" value="NZ_JAUSUZ010000001.1"/>
</dbReference>
<dbReference type="AlphaFoldDB" id="A0AAE3W8B0"/>
<evidence type="ECO:0000256" key="1">
    <source>
        <dbReference type="SAM" id="SignalP"/>
    </source>
</evidence>
<dbReference type="InterPro" id="IPR044058">
    <property type="entry name" value="Lipoprotein_23"/>
</dbReference>
<evidence type="ECO:0000313" key="2">
    <source>
        <dbReference type="EMBL" id="MDQ0371291.1"/>
    </source>
</evidence>
<name>A0AAE3W8B0_9ACTN</name>
<gene>
    <name evidence="2" type="ORF">J2S42_007960</name>
</gene>
<dbReference type="PROSITE" id="PS51257">
    <property type="entry name" value="PROKAR_LIPOPROTEIN"/>
    <property type="match status" value="1"/>
</dbReference>
<comment type="caution">
    <text evidence="2">The sequence shown here is derived from an EMBL/GenBank/DDBJ whole genome shotgun (WGS) entry which is preliminary data.</text>
</comment>
<feature type="signal peptide" evidence="1">
    <location>
        <begin position="1"/>
        <end position="24"/>
    </location>
</feature>